<proteinExistence type="predicted"/>
<sequence>MALAIATTLALAPTLQAQAGSAAVQAACTAPVWAEGNTYTAGTQVTYQGHTYRALQTHTAYPGAGWTPSTTPALWTDLGTCTGGGGPTTPPPTTPAGTPGVPGNLQVTATTNTSFSLAWNA</sequence>
<dbReference type="CDD" id="cd12214">
    <property type="entry name" value="ChiA1_BD"/>
    <property type="match status" value="1"/>
</dbReference>
<dbReference type="RefSeq" id="WP_380120959.1">
    <property type="nucleotide sequence ID" value="NZ_JBHSIU010000042.1"/>
</dbReference>
<organism evidence="5 6">
    <name type="scientific">Dactylosporangium cerinum</name>
    <dbReference type="NCBI Taxonomy" id="1434730"/>
    <lineage>
        <taxon>Bacteria</taxon>
        <taxon>Bacillati</taxon>
        <taxon>Actinomycetota</taxon>
        <taxon>Actinomycetes</taxon>
        <taxon>Micromonosporales</taxon>
        <taxon>Micromonosporaceae</taxon>
        <taxon>Dactylosporangium</taxon>
    </lineage>
</organism>
<evidence type="ECO:0000259" key="4">
    <source>
        <dbReference type="PROSITE" id="PS50853"/>
    </source>
</evidence>
<feature type="region of interest" description="Disordered" evidence="2">
    <location>
        <begin position="82"/>
        <end position="101"/>
    </location>
</feature>
<evidence type="ECO:0000313" key="6">
    <source>
        <dbReference type="Proteomes" id="UP001595912"/>
    </source>
</evidence>
<protein>
    <submittedName>
        <fullName evidence="5">Carbohydrate-binding protein</fullName>
    </submittedName>
</protein>
<dbReference type="SUPFAM" id="SSF51055">
    <property type="entry name" value="Carbohydrate binding domain"/>
    <property type="match status" value="1"/>
</dbReference>
<dbReference type="Proteomes" id="UP001595912">
    <property type="component" value="Unassembled WGS sequence"/>
</dbReference>
<gene>
    <name evidence="5" type="ORF">ACFPIJ_33160</name>
</gene>
<dbReference type="Pfam" id="PF02839">
    <property type="entry name" value="CBM_5_12"/>
    <property type="match status" value="1"/>
</dbReference>
<name>A0ABV9W3V9_9ACTN</name>
<feature type="domain" description="Fibronectin type-III" evidence="4">
    <location>
        <begin position="101"/>
        <end position="121"/>
    </location>
</feature>
<feature type="non-terminal residue" evidence="5">
    <location>
        <position position="121"/>
    </location>
</feature>
<feature type="chain" id="PRO_5047067947" evidence="3">
    <location>
        <begin position="20"/>
        <end position="121"/>
    </location>
</feature>
<keyword evidence="6" id="KW-1185">Reference proteome</keyword>
<accession>A0ABV9W3V9</accession>
<feature type="signal peptide" evidence="3">
    <location>
        <begin position="1"/>
        <end position="19"/>
    </location>
</feature>
<dbReference type="PROSITE" id="PS50853">
    <property type="entry name" value="FN3"/>
    <property type="match status" value="1"/>
</dbReference>
<dbReference type="InterPro" id="IPR003610">
    <property type="entry name" value="CBM5/12"/>
</dbReference>
<keyword evidence="3" id="KW-0732">Signal</keyword>
<dbReference type="EMBL" id="JBHSIU010000042">
    <property type="protein sequence ID" value="MFC5002664.1"/>
    <property type="molecule type" value="Genomic_DNA"/>
</dbReference>
<dbReference type="Gene3D" id="2.10.10.20">
    <property type="entry name" value="Carbohydrate-binding module superfamily 5/12"/>
    <property type="match status" value="1"/>
</dbReference>
<reference evidence="6" key="1">
    <citation type="journal article" date="2019" name="Int. J. Syst. Evol. Microbiol.">
        <title>The Global Catalogue of Microorganisms (GCM) 10K type strain sequencing project: providing services to taxonomists for standard genome sequencing and annotation.</title>
        <authorList>
            <consortium name="The Broad Institute Genomics Platform"/>
            <consortium name="The Broad Institute Genome Sequencing Center for Infectious Disease"/>
            <person name="Wu L."/>
            <person name="Ma J."/>
        </authorList>
    </citation>
    <scope>NUCLEOTIDE SEQUENCE [LARGE SCALE GENOMIC DNA]</scope>
    <source>
        <strain evidence="6">CGMCC 4.7152</strain>
    </source>
</reference>
<keyword evidence="1" id="KW-0378">Hydrolase</keyword>
<dbReference type="InterPro" id="IPR036573">
    <property type="entry name" value="CBM_sf_5/12"/>
</dbReference>
<evidence type="ECO:0000313" key="5">
    <source>
        <dbReference type="EMBL" id="MFC5002664.1"/>
    </source>
</evidence>
<evidence type="ECO:0000256" key="1">
    <source>
        <dbReference type="ARBA" id="ARBA00022801"/>
    </source>
</evidence>
<dbReference type="SMART" id="SM00495">
    <property type="entry name" value="ChtBD3"/>
    <property type="match status" value="1"/>
</dbReference>
<evidence type="ECO:0000256" key="3">
    <source>
        <dbReference type="SAM" id="SignalP"/>
    </source>
</evidence>
<dbReference type="InterPro" id="IPR003961">
    <property type="entry name" value="FN3_dom"/>
</dbReference>
<evidence type="ECO:0000256" key="2">
    <source>
        <dbReference type="SAM" id="MobiDB-lite"/>
    </source>
</evidence>
<comment type="caution">
    <text evidence="5">The sequence shown here is derived from an EMBL/GenBank/DDBJ whole genome shotgun (WGS) entry which is preliminary data.</text>
</comment>